<sequence length="431" mass="48549">MPPNPGTFQQYKTETVEERRLEGWQLVDGVLFLEPEEELKEDDERGCRHTFRHTTWASRTQMCRVLEVGWGLRNTREPFTNDDDCDLVRLRLTLKEYGRPLDNFNSSEQLLLAFRDAVAGHRILRRAGALHRDISFNNILLGNHGTPRDGEARTPEVEKILDRKPWLEFLHGVASVLRPSEIVGLRVGLGMALAPPTPDSSLNSTANESSILRPLFAEIHGKPSNDDAPYPQLQDAAHLEPEEIEHDICVNSVKAPILKYSHTRVPSEAACESANSEHADTQEAKGHADSGRFPTPEEDSGSEGEQSVNAPLSPSPQPIRSPEIDERPKTLAQILQEIECFHELEEEQAEHIKTLARKVFAAAWKSRLLSATEIRECSIEGVTDLLGGAVGQRIDRDAKYLRRKGSCQSGRHHGVLILRFHTCRFHDRRFL</sequence>
<protein>
    <recommendedName>
        <fullName evidence="2">Fungal-type protein kinase domain-containing protein</fullName>
    </recommendedName>
</protein>
<name>A0A9W8KAP6_9AGAR</name>
<reference evidence="3" key="1">
    <citation type="submission" date="2022-07" db="EMBL/GenBank/DDBJ databases">
        <title>Genome Sequence of Agrocybe chaxingu.</title>
        <authorList>
            <person name="Buettner E."/>
        </authorList>
    </citation>
    <scope>NUCLEOTIDE SEQUENCE</scope>
    <source>
        <strain evidence="3">MP-N11</strain>
    </source>
</reference>
<dbReference type="InterPro" id="IPR040976">
    <property type="entry name" value="Pkinase_fungal"/>
</dbReference>
<comment type="caution">
    <text evidence="3">The sequence shown here is derived from an EMBL/GenBank/DDBJ whole genome shotgun (WGS) entry which is preliminary data.</text>
</comment>
<dbReference type="OrthoDB" id="2797568at2759"/>
<dbReference type="Pfam" id="PF17667">
    <property type="entry name" value="Pkinase_fungal"/>
    <property type="match status" value="1"/>
</dbReference>
<evidence type="ECO:0000256" key="1">
    <source>
        <dbReference type="SAM" id="MobiDB-lite"/>
    </source>
</evidence>
<feature type="compositionally biased region" description="Polar residues" evidence="1">
    <location>
        <begin position="303"/>
        <end position="312"/>
    </location>
</feature>
<dbReference type="Proteomes" id="UP001148786">
    <property type="component" value="Unassembled WGS sequence"/>
</dbReference>
<organism evidence="3 4">
    <name type="scientific">Agrocybe chaxingu</name>
    <dbReference type="NCBI Taxonomy" id="84603"/>
    <lineage>
        <taxon>Eukaryota</taxon>
        <taxon>Fungi</taxon>
        <taxon>Dikarya</taxon>
        <taxon>Basidiomycota</taxon>
        <taxon>Agaricomycotina</taxon>
        <taxon>Agaricomycetes</taxon>
        <taxon>Agaricomycetidae</taxon>
        <taxon>Agaricales</taxon>
        <taxon>Agaricineae</taxon>
        <taxon>Strophariaceae</taxon>
        <taxon>Agrocybe</taxon>
    </lineage>
</organism>
<dbReference type="AlphaFoldDB" id="A0A9W8KAP6"/>
<gene>
    <name evidence="3" type="ORF">NLJ89_g2814</name>
</gene>
<feature type="compositionally biased region" description="Basic and acidic residues" evidence="1">
    <location>
        <begin position="275"/>
        <end position="290"/>
    </location>
</feature>
<evidence type="ECO:0000259" key="2">
    <source>
        <dbReference type="Pfam" id="PF17667"/>
    </source>
</evidence>
<feature type="region of interest" description="Disordered" evidence="1">
    <location>
        <begin position="269"/>
        <end position="323"/>
    </location>
</feature>
<evidence type="ECO:0000313" key="4">
    <source>
        <dbReference type="Proteomes" id="UP001148786"/>
    </source>
</evidence>
<accession>A0A9W8KAP6</accession>
<dbReference type="PANTHER" id="PTHR38248:SF2">
    <property type="entry name" value="FUNK1 11"/>
    <property type="match status" value="1"/>
</dbReference>
<dbReference type="EMBL" id="JANKHO010000185">
    <property type="protein sequence ID" value="KAJ3513677.1"/>
    <property type="molecule type" value="Genomic_DNA"/>
</dbReference>
<evidence type="ECO:0000313" key="3">
    <source>
        <dbReference type="EMBL" id="KAJ3513677.1"/>
    </source>
</evidence>
<keyword evidence="4" id="KW-1185">Reference proteome</keyword>
<feature type="domain" description="Fungal-type protein kinase" evidence="2">
    <location>
        <begin position="85"/>
        <end position="146"/>
    </location>
</feature>
<proteinExistence type="predicted"/>
<dbReference type="PANTHER" id="PTHR38248">
    <property type="entry name" value="FUNK1 6"/>
    <property type="match status" value="1"/>
</dbReference>